<keyword evidence="8" id="KW-0539">Nucleus</keyword>
<proteinExistence type="inferred from homology"/>
<evidence type="ECO:0000259" key="10">
    <source>
        <dbReference type="Pfam" id="PF01336"/>
    </source>
</evidence>
<evidence type="ECO:0000259" key="11">
    <source>
        <dbReference type="Pfam" id="PF08784"/>
    </source>
</evidence>
<organism evidence="12 13">
    <name type="scientific">Cinnamomum micranthum f. kanehirae</name>
    <dbReference type="NCBI Taxonomy" id="337451"/>
    <lineage>
        <taxon>Eukaryota</taxon>
        <taxon>Viridiplantae</taxon>
        <taxon>Streptophyta</taxon>
        <taxon>Embryophyta</taxon>
        <taxon>Tracheophyta</taxon>
        <taxon>Spermatophyta</taxon>
        <taxon>Magnoliopsida</taxon>
        <taxon>Magnoliidae</taxon>
        <taxon>Laurales</taxon>
        <taxon>Lauraceae</taxon>
        <taxon>Cinnamomum</taxon>
    </lineage>
</organism>
<feature type="domain" description="OB" evidence="10">
    <location>
        <begin position="72"/>
        <end position="145"/>
    </location>
</feature>
<dbReference type="InterPro" id="IPR014646">
    <property type="entry name" value="Rfa2/RPA32"/>
</dbReference>
<dbReference type="SUPFAM" id="SSF50249">
    <property type="entry name" value="Nucleic acid-binding proteins"/>
    <property type="match status" value="1"/>
</dbReference>
<comment type="subcellular location">
    <subcellularLocation>
        <location evidence="1">Nucleus</location>
    </subcellularLocation>
</comment>
<dbReference type="FunFam" id="2.40.50.140:FF:000184">
    <property type="entry name" value="replication protein A 32 kDa subunit A-like"/>
    <property type="match status" value="1"/>
</dbReference>
<protein>
    <submittedName>
        <fullName evidence="12">Replication protein A subunit B</fullName>
    </submittedName>
</protein>
<dbReference type="GO" id="GO:0003697">
    <property type="term" value="F:single-stranded DNA binding"/>
    <property type="evidence" value="ECO:0007669"/>
    <property type="project" value="TreeGrafter"/>
</dbReference>
<feature type="domain" description="Replication protein A C-terminal" evidence="11">
    <location>
        <begin position="182"/>
        <end position="271"/>
    </location>
</feature>
<dbReference type="AlphaFoldDB" id="A0A443N9V0"/>
<dbReference type="InterPro" id="IPR014892">
    <property type="entry name" value="RPA_C"/>
</dbReference>
<dbReference type="GO" id="GO:0006289">
    <property type="term" value="P:nucleotide-excision repair"/>
    <property type="evidence" value="ECO:0007669"/>
    <property type="project" value="TreeGrafter"/>
</dbReference>
<dbReference type="GO" id="GO:0035861">
    <property type="term" value="C:site of double-strand break"/>
    <property type="evidence" value="ECO:0007669"/>
    <property type="project" value="TreeGrafter"/>
</dbReference>
<keyword evidence="3" id="KW-0235">DNA replication</keyword>
<dbReference type="SUPFAM" id="SSF46785">
    <property type="entry name" value="Winged helix' DNA-binding domain"/>
    <property type="match status" value="1"/>
</dbReference>
<dbReference type="CDD" id="cd04478">
    <property type="entry name" value="RPA2_DBD_D"/>
    <property type="match status" value="1"/>
</dbReference>
<reference evidence="12 13" key="1">
    <citation type="journal article" date="2019" name="Nat. Plants">
        <title>Stout camphor tree genome fills gaps in understanding of flowering plant genome evolution.</title>
        <authorList>
            <person name="Chaw S.M."/>
            <person name="Liu Y.C."/>
            <person name="Wu Y.W."/>
            <person name="Wang H.Y."/>
            <person name="Lin C.I."/>
            <person name="Wu C.S."/>
            <person name="Ke H.M."/>
            <person name="Chang L.Y."/>
            <person name="Hsu C.Y."/>
            <person name="Yang H.T."/>
            <person name="Sudianto E."/>
            <person name="Hsu M.H."/>
            <person name="Wu K.P."/>
            <person name="Wang L.N."/>
            <person name="Leebens-Mack J.H."/>
            <person name="Tsai I.J."/>
        </authorList>
    </citation>
    <scope>NUCLEOTIDE SEQUENCE [LARGE SCALE GENOMIC DNA]</scope>
    <source>
        <strain evidence="13">cv. Chaw 1501</strain>
        <tissue evidence="12">Young leaves</tissue>
    </source>
</reference>
<evidence type="ECO:0000256" key="6">
    <source>
        <dbReference type="ARBA" id="ARBA00023172"/>
    </source>
</evidence>
<dbReference type="STRING" id="337451.A0A443N9V0"/>
<keyword evidence="4" id="KW-0227">DNA damage</keyword>
<accession>A0A443N9V0</accession>
<sequence length="279" mass="30389">MYSSQFDGASMFSGGGFMSSQSTQATDSGSFTTKSRGGLGLLPLTVKQINDAYLSSDDKSNFMIDGVDANIVSLVGMVMNKLEKVTDVNFTLDDGTGRIGIHRWTNEDAATNEMAYVNNGMYVRVNGQLKEFQGKKQAVAFSVRPVTDFNEIANHFLECIYIHCHNIGSQNSGSDEPQTSPGPGLMTPSQNGSMKHQPSIMTQFSGHMVDAGSDFDQMVLAVFHEPENLAKESGVHVDKIVERLGVPKNKVMASINYHTDNGNIYSTIDDYHYKSTIGG</sequence>
<comment type="similarity">
    <text evidence="2">Belongs to the replication factor A protein 2 family.</text>
</comment>
<comment type="caution">
    <text evidence="12">The sequence shown here is derived from an EMBL/GenBank/DDBJ whole genome shotgun (WGS) entry which is preliminary data.</text>
</comment>
<keyword evidence="13" id="KW-1185">Reference proteome</keyword>
<dbReference type="Pfam" id="PF01336">
    <property type="entry name" value="tRNA_anti-codon"/>
    <property type="match status" value="1"/>
</dbReference>
<dbReference type="InterPro" id="IPR012340">
    <property type="entry name" value="NA-bd_OB-fold"/>
</dbReference>
<dbReference type="GO" id="GO:0000781">
    <property type="term" value="C:chromosome, telomeric region"/>
    <property type="evidence" value="ECO:0007669"/>
    <property type="project" value="TreeGrafter"/>
</dbReference>
<dbReference type="Gene3D" id="2.40.50.140">
    <property type="entry name" value="Nucleic acid-binding proteins"/>
    <property type="match status" value="1"/>
</dbReference>
<dbReference type="EMBL" id="QPKB01000002">
    <property type="protein sequence ID" value="RWR75302.1"/>
    <property type="molecule type" value="Genomic_DNA"/>
</dbReference>
<evidence type="ECO:0000256" key="8">
    <source>
        <dbReference type="ARBA" id="ARBA00023242"/>
    </source>
</evidence>
<dbReference type="OrthoDB" id="25571at2759"/>
<dbReference type="PIRSF" id="PIRSF036949">
    <property type="entry name" value="RPA32"/>
    <property type="match status" value="1"/>
</dbReference>
<dbReference type="GO" id="GO:0005662">
    <property type="term" value="C:DNA replication factor A complex"/>
    <property type="evidence" value="ECO:0007669"/>
    <property type="project" value="TreeGrafter"/>
</dbReference>
<dbReference type="InterPro" id="IPR004365">
    <property type="entry name" value="NA-bd_OB_tRNA"/>
</dbReference>
<dbReference type="FunFam" id="1.10.10.10:FF:000168">
    <property type="entry name" value="Replication protein A 32 kDa subunit"/>
    <property type="match status" value="1"/>
</dbReference>
<evidence type="ECO:0000313" key="13">
    <source>
        <dbReference type="Proteomes" id="UP000283530"/>
    </source>
</evidence>
<keyword evidence="7" id="KW-0234">DNA repair</keyword>
<evidence type="ECO:0000256" key="9">
    <source>
        <dbReference type="SAM" id="MobiDB-lite"/>
    </source>
</evidence>
<evidence type="ECO:0000256" key="1">
    <source>
        <dbReference type="ARBA" id="ARBA00004123"/>
    </source>
</evidence>
<gene>
    <name evidence="12" type="ORF">CKAN_00367800</name>
</gene>
<evidence type="ECO:0000256" key="3">
    <source>
        <dbReference type="ARBA" id="ARBA00022705"/>
    </source>
</evidence>
<evidence type="ECO:0000256" key="4">
    <source>
        <dbReference type="ARBA" id="ARBA00022763"/>
    </source>
</evidence>
<dbReference type="PANTHER" id="PTHR13989">
    <property type="entry name" value="REPLICATION PROTEIN A-RELATED"/>
    <property type="match status" value="1"/>
</dbReference>
<keyword evidence="6" id="KW-0233">DNA recombination</keyword>
<dbReference type="GO" id="GO:0000724">
    <property type="term" value="P:double-strand break repair via homologous recombination"/>
    <property type="evidence" value="ECO:0007669"/>
    <property type="project" value="TreeGrafter"/>
</dbReference>
<evidence type="ECO:0000313" key="12">
    <source>
        <dbReference type="EMBL" id="RWR75302.1"/>
    </source>
</evidence>
<evidence type="ECO:0000256" key="7">
    <source>
        <dbReference type="ARBA" id="ARBA00023204"/>
    </source>
</evidence>
<dbReference type="Proteomes" id="UP000283530">
    <property type="component" value="Unassembled WGS sequence"/>
</dbReference>
<name>A0A443N9V0_9MAGN</name>
<dbReference type="Pfam" id="PF08784">
    <property type="entry name" value="RPA_C"/>
    <property type="match status" value="1"/>
</dbReference>
<dbReference type="GO" id="GO:0006260">
    <property type="term" value="P:DNA replication"/>
    <property type="evidence" value="ECO:0007669"/>
    <property type="project" value="UniProtKB-KW"/>
</dbReference>
<dbReference type="Gene3D" id="1.10.10.10">
    <property type="entry name" value="Winged helix-like DNA-binding domain superfamily/Winged helix DNA-binding domain"/>
    <property type="match status" value="1"/>
</dbReference>
<feature type="region of interest" description="Disordered" evidence="9">
    <location>
        <begin position="170"/>
        <end position="198"/>
    </location>
</feature>
<keyword evidence="5" id="KW-0238">DNA-binding</keyword>
<dbReference type="InterPro" id="IPR036390">
    <property type="entry name" value="WH_DNA-bd_sf"/>
</dbReference>
<dbReference type="PANTHER" id="PTHR13989:SF16">
    <property type="entry name" value="REPLICATION PROTEIN A2"/>
    <property type="match status" value="1"/>
</dbReference>
<dbReference type="InterPro" id="IPR040260">
    <property type="entry name" value="RFA2-like"/>
</dbReference>
<evidence type="ECO:0000256" key="5">
    <source>
        <dbReference type="ARBA" id="ARBA00023125"/>
    </source>
</evidence>
<dbReference type="InterPro" id="IPR036388">
    <property type="entry name" value="WH-like_DNA-bd_sf"/>
</dbReference>
<evidence type="ECO:0000256" key="2">
    <source>
        <dbReference type="ARBA" id="ARBA00007815"/>
    </source>
</evidence>